<feature type="transmembrane region" description="Helical" evidence="14">
    <location>
        <begin position="431"/>
        <end position="455"/>
    </location>
</feature>
<keyword evidence="13 14" id="KW-0472">Membrane</keyword>
<keyword evidence="4" id="KW-1003">Cell membrane</keyword>
<evidence type="ECO:0000256" key="13">
    <source>
        <dbReference type="ARBA" id="ARBA00023136"/>
    </source>
</evidence>
<dbReference type="GO" id="GO:0000155">
    <property type="term" value="F:phosphorelay sensor kinase activity"/>
    <property type="evidence" value="ECO:0007669"/>
    <property type="project" value="InterPro"/>
</dbReference>
<comment type="catalytic activity">
    <reaction evidence="1">
        <text>ATP + protein L-histidine = ADP + protein N-phospho-L-histidine.</text>
        <dbReference type="EC" id="2.7.13.3"/>
    </reaction>
</comment>
<accession>A0A2K4ZH14</accession>
<dbReference type="Pfam" id="PF00512">
    <property type="entry name" value="HisKA"/>
    <property type="match status" value="1"/>
</dbReference>
<dbReference type="SMART" id="SM00388">
    <property type="entry name" value="HisKA"/>
    <property type="match status" value="1"/>
</dbReference>
<feature type="transmembrane region" description="Helical" evidence="14">
    <location>
        <begin position="61"/>
        <end position="83"/>
    </location>
</feature>
<dbReference type="InterPro" id="IPR003594">
    <property type="entry name" value="HATPase_dom"/>
</dbReference>
<keyword evidence="12" id="KW-0902">Two-component regulatory system</keyword>
<dbReference type="EC" id="2.7.13.3" evidence="3"/>
<dbReference type="EMBL" id="OFSM01000011">
    <property type="protein sequence ID" value="SOY29751.1"/>
    <property type="molecule type" value="Genomic_DNA"/>
</dbReference>
<evidence type="ECO:0000256" key="6">
    <source>
        <dbReference type="ARBA" id="ARBA00022679"/>
    </source>
</evidence>
<keyword evidence="7 14" id="KW-0812">Transmembrane</keyword>
<evidence type="ECO:0000256" key="11">
    <source>
        <dbReference type="ARBA" id="ARBA00022989"/>
    </source>
</evidence>
<keyword evidence="6 16" id="KW-0808">Transferase</keyword>
<organism evidence="16 17">
    <name type="scientific">Acetatifactor muris</name>
    <dbReference type="NCBI Taxonomy" id="879566"/>
    <lineage>
        <taxon>Bacteria</taxon>
        <taxon>Bacillati</taxon>
        <taxon>Bacillota</taxon>
        <taxon>Clostridia</taxon>
        <taxon>Lachnospirales</taxon>
        <taxon>Lachnospiraceae</taxon>
        <taxon>Acetatifactor</taxon>
    </lineage>
</organism>
<dbReference type="InterPro" id="IPR005467">
    <property type="entry name" value="His_kinase_dom"/>
</dbReference>
<evidence type="ECO:0000256" key="12">
    <source>
        <dbReference type="ARBA" id="ARBA00023012"/>
    </source>
</evidence>
<gene>
    <name evidence="16" type="primary">phoR_4</name>
    <name evidence="16" type="ORF">AMURIS_02472</name>
</gene>
<reference evidence="16 17" key="1">
    <citation type="submission" date="2018-01" db="EMBL/GenBank/DDBJ databases">
        <authorList>
            <person name="Gaut B.S."/>
            <person name="Morton B.R."/>
            <person name="Clegg M.T."/>
            <person name="Duvall M.R."/>
        </authorList>
    </citation>
    <scope>NUCLEOTIDE SEQUENCE [LARGE SCALE GENOMIC DNA]</scope>
    <source>
        <strain evidence="16">GP69</strain>
    </source>
</reference>
<evidence type="ECO:0000259" key="15">
    <source>
        <dbReference type="PROSITE" id="PS50109"/>
    </source>
</evidence>
<dbReference type="Gene3D" id="1.10.287.130">
    <property type="match status" value="1"/>
</dbReference>
<dbReference type="Proteomes" id="UP000236311">
    <property type="component" value="Unassembled WGS sequence"/>
</dbReference>
<sequence length="871" mass="99528">MYKRAEIHVCNLGRKGMGVCMDFNQEKEQMEVQKELPEENNIQRSSSEKAIVRRAYRSRPWLYQGIAISLVAAMIFSCFYGVFRSRAKEYEESPLETTANIAWLYQSCYLLYRDLYNAQHEEILDYTDIYLEMDEAYSWILDEKQRTEYGILLNLVEESRAFEEYLSQSSLDENWLENAIQQGILDENLINDYIAGGSLDSSWLERYRDGSGTYNLNREAYSGLNETIVNMETYFANLEAGFKTLNNSYDYIIEDRITGKYLTNMSVDDRNRSAEAQYFQLSFTFDSLGNVSIGDTICGKNESYVRKYANEAIRESSLAGLAGDAVLLSKYVKIRQPVDCTITFAVSKEAWDTRNGGFYVGTFASNTNYEFDIQYYSSYYNDYIHAYYEIGLPGILLLCMLFMALLGLLLPIPHHTKPWKSEKICALSFELLFGIGIIIFLLMMPIMALIGNVASGQAGGAFGEYLGIPSKAANLLVGIINLTALMLFFFSCWYIGICTRAVKELGLREYIKQRSLIYSFFPYMKRKALDVYNSFSHMDLTRNANRGIIKLLLVNGIVLFLISCLWYGGFAITLVYSLLLYLVLRKYISQLQKRYGILLKAVDEIAEGNLNVTINEDLGVFEPFREQIFKIQDGLQKAVDVEVKSQRMKVELVTNMSHDLKTPLTAIITYVNLLKEDITETQRREYLAILERKSLRLKSLIEDLFEFSKANSQNITLNIMDVDIMNLVKQVAFEMSDKIDEAGLDVRMNLTEEKIILPLDNQKTYRIFENLFGNIAKYALTGTRVYVNGFRIDDTVVITLKNISAQEITVDTSELTERFVRGDTSRNTEGSGLGLAIAKSFTELQGGELSLEVDGDLFKVTTTWHILPGRQ</sequence>
<evidence type="ECO:0000256" key="14">
    <source>
        <dbReference type="SAM" id="Phobius"/>
    </source>
</evidence>
<evidence type="ECO:0000256" key="7">
    <source>
        <dbReference type="ARBA" id="ARBA00022692"/>
    </source>
</evidence>
<dbReference type="SMART" id="SM00387">
    <property type="entry name" value="HATPase_c"/>
    <property type="match status" value="1"/>
</dbReference>
<dbReference type="GO" id="GO:0005524">
    <property type="term" value="F:ATP binding"/>
    <property type="evidence" value="ECO:0007669"/>
    <property type="project" value="UniProtKB-KW"/>
</dbReference>
<dbReference type="Pfam" id="PF02518">
    <property type="entry name" value="HATPase_c"/>
    <property type="match status" value="1"/>
</dbReference>
<evidence type="ECO:0000313" key="17">
    <source>
        <dbReference type="Proteomes" id="UP000236311"/>
    </source>
</evidence>
<keyword evidence="17" id="KW-1185">Reference proteome</keyword>
<evidence type="ECO:0000256" key="10">
    <source>
        <dbReference type="ARBA" id="ARBA00022840"/>
    </source>
</evidence>
<keyword evidence="9" id="KW-0418">Kinase</keyword>
<feature type="domain" description="Histidine kinase" evidence="15">
    <location>
        <begin position="655"/>
        <end position="852"/>
    </location>
</feature>
<dbReference type="GO" id="GO:0005886">
    <property type="term" value="C:plasma membrane"/>
    <property type="evidence" value="ECO:0007669"/>
    <property type="project" value="UniProtKB-SubCell"/>
</dbReference>
<dbReference type="PANTHER" id="PTHR45528">
    <property type="entry name" value="SENSOR HISTIDINE KINASE CPXA"/>
    <property type="match status" value="1"/>
</dbReference>
<name>A0A2K4ZH14_9FIRM</name>
<proteinExistence type="predicted"/>
<feature type="transmembrane region" description="Helical" evidence="14">
    <location>
        <begin position="390"/>
        <end position="410"/>
    </location>
</feature>
<keyword evidence="11 14" id="KW-1133">Transmembrane helix</keyword>
<evidence type="ECO:0000256" key="4">
    <source>
        <dbReference type="ARBA" id="ARBA00022475"/>
    </source>
</evidence>
<dbReference type="PROSITE" id="PS50109">
    <property type="entry name" value="HIS_KIN"/>
    <property type="match status" value="1"/>
</dbReference>
<dbReference type="SUPFAM" id="SSF55874">
    <property type="entry name" value="ATPase domain of HSP90 chaperone/DNA topoisomerase II/histidine kinase"/>
    <property type="match status" value="1"/>
</dbReference>
<dbReference type="AlphaFoldDB" id="A0A2K4ZH14"/>
<dbReference type="PANTHER" id="PTHR45528:SF1">
    <property type="entry name" value="SENSOR HISTIDINE KINASE CPXA"/>
    <property type="match status" value="1"/>
</dbReference>
<keyword evidence="10" id="KW-0067">ATP-binding</keyword>
<dbReference type="InterPro" id="IPR036097">
    <property type="entry name" value="HisK_dim/P_sf"/>
</dbReference>
<feature type="transmembrane region" description="Helical" evidence="14">
    <location>
        <begin position="475"/>
        <end position="497"/>
    </location>
</feature>
<keyword evidence="8" id="KW-0547">Nucleotide-binding</keyword>
<dbReference type="CDD" id="cd00082">
    <property type="entry name" value="HisKA"/>
    <property type="match status" value="1"/>
</dbReference>
<dbReference type="Gene3D" id="3.30.565.10">
    <property type="entry name" value="Histidine kinase-like ATPase, C-terminal domain"/>
    <property type="match status" value="1"/>
</dbReference>
<comment type="subcellular location">
    <subcellularLocation>
        <location evidence="2">Cell membrane</location>
        <topology evidence="2">Multi-pass membrane protein</topology>
    </subcellularLocation>
</comment>
<evidence type="ECO:0000256" key="8">
    <source>
        <dbReference type="ARBA" id="ARBA00022741"/>
    </source>
</evidence>
<evidence type="ECO:0000256" key="5">
    <source>
        <dbReference type="ARBA" id="ARBA00022553"/>
    </source>
</evidence>
<keyword evidence="5" id="KW-0597">Phosphoprotein</keyword>
<feature type="transmembrane region" description="Helical" evidence="14">
    <location>
        <begin position="551"/>
        <end position="584"/>
    </location>
</feature>
<dbReference type="SUPFAM" id="SSF47384">
    <property type="entry name" value="Homodimeric domain of signal transducing histidine kinase"/>
    <property type="match status" value="1"/>
</dbReference>
<dbReference type="OrthoDB" id="9792991at2"/>
<dbReference type="InterPro" id="IPR050398">
    <property type="entry name" value="HssS/ArlS-like"/>
</dbReference>
<dbReference type="InterPro" id="IPR036890">
    <property type="entry name" value="HATPase_C_sf"/>
</dbReference>
<protein>
    <recommendedName>
        <fullName evidence="3">histidine kinase</fullName>
        <ecNumber evidence="3">2.7.13.3</ecNumber>
    </recommendedName>
</protein>
<evidence type="ECO:0000256" key="1">
    <source>
        <dbReference type="ARBA" id="ARBA00000085"/>
    </source>
</evidence>
<evidence type="ECO:0000313" key="16">
    <source>
        <dbReference type="EMBL" id="SOY29751.1"/>
    </source>
</evidence>
<dbReference type="InterPro" id="IPR003661">
    <property type="entry name" value="HisK_dim/P_dom"/>
</dbReference>
<evidence type="ECO:0000256" key="9">
    <source>
        <dbReference type="ARBA" id="ARBA00022777"/>
    </source>
</evidence>
<evidence type="ECO:0000256" key="3">
    <source>
        <dbReference type="ARBA" id="ARBA00012438"/>
    </source>
</evidence>
<evidence type="ECO:0000256" key="2">
    <source>
        <dbReference type="ARBA" id="ARBA00004651"/>
    </source>
</evidence>